<feature type="active site" description="Proton donor" evidence="8">
    <location>
        <position position="84"/>
    </location>
</feature>
<evidence type="ECO:0000256" key="1">
    <source>
        <dbReference type="ARBA" id="ARBA00005196"/>
    </source>
</evidence>
<gene>
    <name evidence="8" type="primary">dapF</name>
    <name evidence="10" type="ORF">DI556_01850</name>
</gene>
<dbReference type="GO" id="GO:0008837">
    <property type="term" value="F:diaminopimelate epimerase activity"/>
    <property type="evidence" value="ECO:0007669"/>
    <property type="project" value="UniProtKB-UniRule"/>
</dbReference>
<dbReference type="EC" id="5.1.1.7" evidence="3 8"/>
<evidence type="ECO:0000256" key="8">
    <source>
        <dbReference type="HAMAP-Rule" id="MF_00197"/>
    </source>
</evidence>
<dbReference type="Pfam" id="PF01678">
    <property type="entry name" value="DAP_epimerase"/>
    <property type="match status" value="2"/>
</dbReference>
<reference evidence="10 11" key="1">
    <citation type="submission" date="2017-08" db="EMBL/GenBank/DDBJ databases">
        <title>Infants hospitalized years apart are colonized by the same room-sourced microbial strains.</title>
        <authorList>
            <person name="Brooks B."/>
            <person name="Olm M.R."/>
            <person name="Firek B.A."/>
            <person name="Baker R."/>
            <person name="Thomas B.C."/>
            <person name="Morowitz M.J."/>
            <person name="Banfield J.F."/>
        </authorList>
    </citation>
    <scope>NUCLEOTIDE SEQUENCE [LARGE SCALE GENOMIC DNA]</scope>
    <source>
        <strain evidence="10">S2_005_002_R2_34</strain>
    </source>
</reference>
<evidence type="ECO:0000256" key="3">
    <source>
        <dbReference type="ARBA" id="ARBA00013080"/>
    </source>
</evidence>
<name>A0A2W5QCD1_RHOSU</name>
<dbReference type="PANTHER" id="PTHR31689:SF0">
    <property type="entry name" value="DIAMINOPIMELATE EPIMERASE"/>
    <property type="match status" value="1"/>
</dbReference>
<comment type="catalytic activity">
    <reaction evidence="7 8">
        <text>(2S,6S)-2,6-diaminopimelate = meso-2,6-diaminopimelate</text>
        <dbReference type="Rhea" id="RHEA:15393"/>
        <dbReference type="ChEBI" id="CHEBI:57609"/>
        <dbReference type="ChEBI" id="CHEBI:57791"/>
        <dbReference type="EC" id="5.1.1.7"/>
    </reaction>
</comment>
<keyword evidence="5 8" id="KW-0457">Lysine biosynthesis</keyword>
<proteinExistence type="inferred from homology"/>
<feature type="binding site" evidence="8">
    <location>
        <position position="57"/>
    </location>
    <ligand>
        <name>substrate</name>
    </ligand>
</feature>
<evidence type="ECO:0000256" key="6">
    <source>
        <dbReference type="ARBA" id="ARBA00023235"/>
    </source>
</evidence>
<dbReference type="HAMAP" id="MF_00197">
    <property type="entry name" value="DAP_epimerase"/>
    <property type="match status" value="1"/>
</dbReference>
<dbReference type="GO" id="GO:0009089">
    <property type="term" value="P:lysine biosynthetic process via diaminopimelate"/>
    <property type="evidence" value="ECO:0007669"/>
    <property type="project" value="UniProtKB-UniRule"/>
</dbReference>
<dbReference type="Gene3D" id="3.10.310.10">
    <property type="entry name" value="Diaminopimelate Epimerase, Chain A, domain 1"/>
    <property type="match status" value="2"/>
</dbReference>
<feature type="binding site" evidence="8">
    <location>
        <position position="24"/>
    </location>
    <ligand>
        <name>substrate</name>
    </ligand>
</feature>
<sequence length="284" mass="30103">MDGDSPRRTGPEGPRFLKMHGLGNDFVVVDARGRSNPVTPALARALGDRHRGVGFDQLAVIRDDAEAAAAIDFWNSDGSLAAACGNATRCVGRLLLAETGAAALDVRTGRGMLRVEDAGNGLIRVNMGQPELTWDKVPLARAMDLDALPLDGAPGAAGMGNPHCVFVVPDVEAVDLATRGPAVEHDPLFPERTNVEFVEILDRETIRMRVWERGGMITLACGSGACAAAVVTARRGLTGRKVTVRLDGGDLGIDWREDGVWMTGPATLVFEGRLSAELMAEAAR</sequence>
<comment type="subunit">
    <text evidence="8">Homodimer.</text>
</comment>
<dbReference type="EMBL" id="QFPW01000001">
    <property type="protein sequence ID" value="PZQ52423.1"/>
    <property type="molecule type" value="Genomic_DNA"/>
</dbReference>
<evidence type="ECO:0000256" key="7">
    <source>
        <dbReference type="ARBA" id="ARBA00051712"/>
    </source>
</evidence>
<evidence type="ECO:0000256" key="9">
    <source>
        <dbReference type="PROSITE-ProRule" id="PRU10125"/>
    </source>
</evidence>
<dbReference type="PANTHER" id="PTHR31689">
    <property type="entry name" value="DIAMINOPIMELATE EPIMERASE, CHLOROPLASTIC"/>
    <property type="match status" value="1"/>
</dbReference>
<comment type="caution">
    <text evidence="10">The sequence shown here is derived from an EMBL/GenBank/DDBJ whole genome shotgun (WGS) entry which is preliminary data.</text>
</comment>
<evidence type="ECO:0000313" key="11">
    <source>
        <dbReference type="Proteomes" id="UP000249185"/>
    </source>
</evidence>
<feature type="active site" description="Proton acceptor" evidence="8">
    <location>
        <position position="221"/>
    </location>
</feature>
<accession>A0A2W5QCD1</accession>
<comment type="subcellular location">
    <subcellularLocation>
        <location evidence="8">Cytoplasm</location>
    </subcellularLocation>
</comment>
<keyword evidence="8" id="KW-0963">Cytoplasm</keyword>
<dbReference type="AlphaFoldDB" id="A0A2W5QCD1"/>
<dbReference type="Proteomes" id="UP000249185">
    <property type="component" value="Unassembled WGS sequence"/>
</dbReference>
<keyword evidence="4 8" id="KW-0028">Amino-acid biosynthesis</keyword>
<feature type="binding site" evidence="8">
    <location>
        <position position="75"/>
    </location>
    <ligand>
        <name>substrate</name>
    </ligand>
</feature>
<comment type="pathway">
    <text evidence="1 8">Amino-acid biosynthesis; L-lysine biosynthesis via DAP pathway; DL-2,6-diaminopimelate from LL-2,6-diaminopimelate: step 1/1.</text>
</comment>
<evidence type="ECO:0000256" key="5">
    <source>
        <dbReference type="ARBA" id="ARBA00023154"/>
    </source>
</evidence>
<comment type="similarity">
    <text evidence="2 8">Belongs to the diaminopimelate epimerase family.</text>
</comment>
<feature type="site" description="Could be important to modulate the pK values of the two catalytic cysteine residues" evidence="8">
    <location>
        <position position="212"/>
    </location>
</feature>
<dbReference type="GO" id="GO:0005829">
    <property type="term" value="C:cytosol"/>
    <property type="evidence" value="ECO:0007669"/>
    <property type="project" value="TreeGrafter"/>
</dbReference>
<dbReference type="SUPFAM" id="SSF54506">
    <property type="entry name" value="Diaminopimelate epimerase-like"/>
    <property type="match status" value="2"/>
</dbReference>
<feature type="active site" evidence="9">
    <location>
        <position position="84"/>
    </location>
</feature>
<feature type="site" description="Could be important to modulate the pK values of the two catalytic cysteine residues" evidence="8">
    <location>
        <position position="163"/>
    </location>
</feature>
<evidence type="ECO:0000313" key="10">
    <source>
        <dbReference type="EMBL" id="PZQ52423.1"/>
    </source>
</evidence>
<evidence type="ECO:0000256" key="2">
    <source>
        <dbReference type="ARBA" id="ARBA00010219"/>
    </source>
</evidence>
<evidence type="ECO:0000256" key="4">
    <source>
        <dbReference type="ARBA" id="ARBA00022605"/>
    </source>
</evidence>
<dbReference type="InterPro" id="IPR018510">
    <property type="entry name" value="DAP_epimerase_AS"/>
</dbReference>
<dbReference type="InterPro" id="IPR001653">
    <property type="entry name" value="DAP_epimerase_DapF"/>
</dbReference>
<keyword evidence="6 8" id="KW-0413">Isomerase</keyword>
<comment type="function">
    <text evidence="8">Catalyzes the stereoinversion of LL-2,6-diaminopimelate (L,L-DAP) to meso-diaminopimelate (meso-DAP), a precursor of L-lysine and an essential component of the bacterial peptidoglycan.</text>
</comment>
<dbReference type="UniPathway" id="UPA00034">
    <property type="reaction ID" value="UER00025"/>
</dbReference>
<feature type="binding site" evidence="8">
    <location>
        <begin position="212"/>
        <end position="213"/>
    </location>
    <ligand>
        <name>substrate</name>
    </ligand>
</feature>
<feature type="binding site" evidence="8">
    <location>
        <position position="161"/>
    </location>
    <ligand>
        <name>substrate</name>
    </ligand>
</feature>
<feature type="binding site" evidence="8">
    <location>
        <begin position="85"/>
        <end position="86"/>
    </location>
    <ligand>
        <name>substrate</name>
    </ligand>
</feature>
<organism evidence="10 11">
    <name type="scientific">Rhodovulum sulfidophilum</name>
    <name type="common">Rhodobacter sulfidophilus</name>
    <dbReference type="NCBI Taxonomy" id="35806"/>
    <lineage>
        <taxon>Bacteria</taxon>
        <taxon>Pseudomonadati</taxon>
        <taxon>Pseudomonadota</taxon>
        <taxon>Alphaproteobacteria</taxon>
        <taxon>Rhodobacterales</taxon>
        <taxon>Paracoccaceae</taxon>
        <taxon>Rhodovulum</taxon>
    </lineage>
</organism>
<dbReference type="NCBIfam" id="TIGR00652">
    <property type="entry name" value="DapF"/>
    <property type="match status" value="1"/>
</dbReference>
<feature type="binding site" evidence="8">
    <location>
        <position position="194"/>
    </location>
    <ligand>
        <name>substrate</name>
    </ligand>
</feature>
<feature type="binding site" evidence="8">
    <location>
        <begin position="222"/>
        <end position="223"/>
    </location>
    <ligand>
        <name>substrate</name>
    </ligand>
</feature>
<dbReference type="PROSITE" id="PS01326">
    <property type="entry name" value="DAP_EPIMERASE"/>
    <property type="match status" value="1"/>
</dbReference>
<protein>
    <recommendedName>
        <fullName evidence="3 8">Diaminopimelate epimerase</fullName>
        <shortName evidence="8">DAP epimerase</shortName>
        <ecNumber evidence="3 8">5.1.1.7</ecNumber>
    </recommendedName>
    <alternativeName>
        <fullName evidence="8">PLP-independent amino acid racemase</fullName>
    </alternativeName>
</protein>